<dbReference type="PANTHER" id="PTHR11733:SF167">
    <property type="entry name" value="FI17812P1-RELATED"/>
    <property type="match status" value="1"/>
</dbReference>
<proteinExistence type="inferred from homology"/>
<feature type="chain" id="PRO_5035729503" description="Peptidase M13 C-terminal domain-containing protein" evidence="2">
    <location>
        <begin position="18"/>
        <end position="490"/>
    </location>
</feature>
<evidence type="ECO:0000256" key="2">
    <source>
        <dbReference type="SAM" id="SignalP"/>
    </source>
</evidence>
<dbReference type="GO" id="GO:0004222">
    <property type="term" value="F:metalloendopeptidase activity"/>
    <property type="evidence" value="ECO:0007669"/>
    <property type="project" value="InterPro"/>
</dbReference>
<organism evidence="4 5">
    <name type="scientific">Caenorhabditis auriculariae</name>
    <dbReference type="NCBI Taxonomy" id="2777116"/>
    <lineage>
        <taxon>Eukaryota</taxon>
        <taxon>Metazoa</taxon>
        <taxon>Ecdysozoa</taxon>
        <taxon>Nematoda</taxon>
        <taxon>Chromadorea</taxon>
        <taxon>Rhabditida</taxon>
        <taxon>Rhabditina</taxon>
        <taxon>Rhabditomorpha</taxon>
        <taxon>Rhabditoidea</taxon>
        <taxon>Rhabditidae</taxon>
        <taxon>Peloderinae</taxon>
        <taxon>Caenorhabditis</taxon>
    </lineage>
</organism>
<dbReference type="InterPro" id="IPR000718">
    <property type="entry name" value="Peptidase_M13"/>
</dbReference>
<sequence length="490" mass="56502">MTRFSVLFYAFFTIITACSDYEDLVKTHIETKINKTADPCTDFYAHVCPTDLPYNQTVADRLRQLYQQEAAKFHTKHDEFLGHLRAYTLSFQKIVDDLLGVCDIPGDHKSQAIGFVNRTTGIEFSESLPCEFISYTFGMKASGKNPKMLFGEPLEMYFYGPRELEFSKSELGQRLSRNVENFFETFQGEVQKKFLETPWLINKNATEIYLEFLKSNFSLFQKTEKIIREWDMIFETLKNYSTNCKPNNTIPSFVCAMEELNKLIKEEARPSMEFYMFGQGLDALNLDDQILINRANQFLTLTNNKARMLGGFGFIVAHEIMHTFYSSENNDNILKKYWTNSSQCVRKQYAATCREFGQEQCFFSGTMMTNEEDGSDLAAIRVIYSDFEKNYLHNEKSDIAGVTPQQMFFYSLASLWCTDSQYSLGTLGSHSDPYIRVNALLAQMDEFKESFQCAEDSRMVRSKVEHCEIFGSDAPQTRKSSHNALLTDST</sequence>
<dbReference type="GO" id="GO:0016485">
    <property type="term" value="P:protein processing"/>
    <property type="evidence" value="ECO:0007669"/>
    <property type="project" value="TreeGrafter"/>
</dbReference>
<name>A0A8S1GR80_9PELO</name>
<dbReference type="Gene3D" id="3.40.390.10">
    <property type="entry name" value="Collagenase (Catalytic Domain)"/>
    <property type="match status" value="1"/>
</dbReference>
<accession>A0A8S1GR80</accession>
<dbReference type="PANTHER" id="PTHR11733">
    <property type="entry name" value="ZINC METALLOPROTEASE FAMILY M13 NEPRILYSIN-RELATED"/>
    <property type="match status" value="1"/>
</dbReference>
<evidence type="ECO:0000313" key="4">
    <source>
        <dbReference type="EMBL" id="CAD6185414.1"/>
    </source>
</evidence>
<comment type="caution">
    <text evidence="4">The sequence shown here is derived from an EMBL/GenBank/DDBJ whole genome shotgun (WGS) entry which is preliminary data.</text>
</comment>
<feature type="signal peptide" evidence="2">
    <location>
        <begin position="1"/>
        <end position="17"/>
    </location>
</feature>
<reference evidence="4" key="1">
    <citation type="submission" date="2020-10" db="EMBL/GenBank/DDBJ databases">
        <authorList>
            <person name="Kikuchi T."/>
        </authorList>
    </citation>
    <scope>NUCLEOTIDE SEQUENCE</scope>
    <source>
        <strain evidence="4">NKZ352</strain>
    </source>
</reference>
<comment type="similarity">
    <text evidence="1">Belongs to the peptidase M13 family.</text>
</comment>
<dbReference type="GO" id="GO:0005886">
    <property type="term" value="C:plasma membrane"/>
    <property type="evidence" value="ECO:0007669"/>
    <property type="project" value="TreeGrafter"/>
</dbReference>
<dbReference type="OrthoDB" id="5866043at2759"/>
<dbReference type="Pfam" id="PF01431">
    <property type="entry name" value="Peptidase_M13"/>
    <property type="match status" value="1"/>
</dbReference>
<keyword evidence="5" id="KW-1185">Reference proteome</keyword>
<dbReference type="InterPro" id="IPR018497">
    <property type="entry name" value="Peptidase_M13_C"/>
</dbReference>
<dbReference type="AlphaFoldDB" id="A0A8S1GR80"/>
<protein>
    <recommendedName>
        <fullName evidence="3">Peptidase M13 C-terminal domain-containing protein</fullName>
    </recommendedName>
</protein>
<dbReference type="Proteomes" id="UP000835052">
    <property type="component" value="Unassembled WGS sequence"/>
</dbReference>
<evidence type="ECO:0000313" key="5">
    <source>
        <dbReference type="Proteomes" id="UP000835052"/>
    </source>
</evidence>
<dbReference type="SUPFAM" id="SSF55486">
    <property type="entry name" value="Metalloproteases ('zincins'), catalytic domain"/>
    <property type="match status" value="1"/>
</dbReference>
<dbReference type="EMBL" id="CAJGYM010000002">
    <property type="protein sequence ID" value="CAD6185414.1"/>
    <property type="molecule type" value="Genomic_DNA"/>
</dbReference>
<dbReference type="PROSITE" id="PS51257">
    <property type="entry name" value="PROKAR_LIPOPROTEIN"/>
    <property type="match status" value="1"/>
</dbReference>
<keyword evidence="2" id="KW-0732">Signal</keyword>
<evidence type="ECO:0000256" key="1">
    <source>
        <dbReference type="ARBA" id="ARBA00007357"/>
    </source>
</evidence>
<feature type="domain" description="Peptidase M13 C-terminal" evidence="3">
    <location>
        <begin position="300"/>
        <end position="467"/>
    </location>
</feature>
<dbReference type="PROSITE" id="PS51885">
    <property type="entry name" value="NEPRILYSIN"/>
    <property type="match status" value="1"/>
</dbReference>
<dbReference type="InterPro" id="IPR024079">
    <property type="entry name" value="MetalloPept_cat_dom_sf"/>
</dbReference>
<evidence type="ECO:0000259" key="3">
    <source>
        <dbReference type="Pfam" id="PF01431"/>
    </source>
</evidence>
<gene>
    <name evidence="4" type="ORF">CAUJ_LOCUS1333</name>
</gene>